<dbReference type="RefSeq" id="WP_092237568.1">
    <property type="nucleotide sequence ID" value="NZ_FNLL01000014.1"/>
</dbReference>
<reference evidence="2" key="1">
    <citation type="submission" date="2016-10" db="EMBL/GenBank/DDBJ databases">
        <authorList>
            <person name="Varghese N."/>
            <person name="Submissions S."/>
        </authorList>
    </citation>
    <scope>NUCLEOTIDE SEQUENCE [LARGE SCALE GENOMIC DNA]</scope>
    <source>
        <strain evidence="2">DSM 3384</strain>
    </source>
</reference>
<dbReference type="Proteomes" id="UP000199608">
    <property type="component" value="Unassembled WGS sequence"/>
</dbReference>
<accession>A0A1H2JQT5</accession>
<organism evidence="1 2">
    <name type="scientific">Desulfobacula phenolica</name>
    <dbReference type="NCBI Taxonomy" id="90732"/>
    <lineage>
        <taxon>Bacteria</taxon>
        <taxon>Pseudomonadati</taxon>
        <taxon>Thermodesulfobacteriota</taxon>
        <taxon>Desulfobacteria</taxon>
        <taxon>Desulfobacterales</taxon>
        <taxon>Desulfobacteraceae</taxon>
        <taxon>Desulfobacula</taxon>
    </lineage>
</organism>
<evidence type="ECO:0000313" key="1">
    <source>
        <dbReference type="EMBL" id="SDU58385.1"/>
    </source>
</evidence>
<dbReference type="AlphaFoldDB" id="A0A1H2JQT5"/>
<sequence>MYAQVEKPKENKSRAVANTVVQKKSGVNQGFGFVDNRSLYQPIQKKENNVIHNSSKSIIQRGNTPSSVGTKEEKELKTQRRVDEILLKNPQIIVAPNHKLSSNELGVLEKYLKGELVLHRATQQWYRSFPKDEEYLELIPKGPKEEGTDPMPDFAENNTNWIPFTDDKQYAINISLSVGDLFREIWKKGEISGDKPMVIVQSINVLPKEPIAFGIEGEYQLKGKKVATEVLKIGVNDDLGNYNFAYQGLTFAELLK</sequence>
<dbReference type="EMBL" id="FNLL01000014">
    <property type="protein sequence ID" value="SDU58385.1"/>
    <property type="molecule type" value="Genomic_DNA"/>
</dbReference>
<evidence type="ECO:0000313" key="2">
    <source>
        <dbReference type="Proteomes" id="UP000199608"/>
    </source>
</evidence>
<keyword evidence="2" id="KW-1185">Reference proteome</keyword>
<name>A0A1H2JQT5_9BACT</name>
<protein>
    <submittedName>
        <fullName evidence="1">Uncharacterized protein</fullName>
    </submittedName>
</protein>
<proteinExistence type="predicted"/>
<gene>
    <name evidence="1" type="ORF">SAMN04487931_11423</name>
</gene>